<name>A0A928DRM9_9BACT</name>
<evidence type="ECO:0000313" key="2">
    <source>
        <dbReference type="Proteomes" id="UP000725649"/>
    </source>
</evidence>
<dbReference type="Proteomes" id="UP000725649">
    <property type="component" value="Unassembled WGS sequence"/>
</dbReference>
<organism evidence="1 2">
    <name type="scientific">Candidatus Avelusimicrobium gallicola</name>
    <dbReference type="NCBI Taxonomy" id="2562704"/>
    <lineage>
        <taxon>Bacteria</taxon>
        <taxon>Pseudomonadati</taxon>
        <taxon>Elusimicrobiota</taxon>
        <taxon>Elusimicrobia</taxon>
        <taxon>Elusimicrobiales</taxon>
        <taxon>Elusimicrobiaceae</taxon>
        <taxon>Candidatus Avelusimicrobium</taxon>
    </lineage>
</organism>
<gene>
    <name evidence="1" type="ORF">E7027_06895</name>
</gene>
<protein>
    <submittedName>
        <fullName evidence="1">Uncharacterized protein</fullName>
    </submittedName>
</protein>
<dbReference type="EMBL" id="SUVG01000008">
    <property type="protein sequence ID" value="MBE6421829.1"/>
    <property type="molecule type" value="Genomic_DNA"/>
</dbReference>
<proteinExistence type="predicted"/>
<dbReference type="AlphaFoldDB" id="A0A928DRM9"/>
<reference evidence="1" key="1">
    <citation type="submission" date="2019-04" db="EMBL/GenBank/DDBJ databases">
        <title>Evolution of Biomass-Degrading Anaerobic Consortia Revealed by Metagenomics.</title>
        <authorList>
            <person name="Peng X."/>
        </authorList>
    </citation>
    <scope>NUCLEOTIDE SEQUENCE</scope>
    <source>
        <strain evidence="1">SIG66</strain>
    </source>
</reference>
<accession>A0A928DRM9</accession>
<comment type="caution">
    <text evidence="1">The sequence shown here is derived from an EMBL/GenBank/DDBJ whole genome shotgun (WGS) entry which is preliminary data.</text>
</comment>
<sequence length="520" mass="58460">MNEKATKRSGMLGTIYSMLPGIDDDYAAKLVYTLENKKTVQQLQQNIADIAAQLSSDSPMTDTIVARILMDEITVPAALRQLRIYNNATSIAELCAALEIPSADTGKLLEVYASFSSRKFFDEEFANALKDVQEDGEMPDADKALFAVNILLKNAEEVLLSSAKTAKQNKKDIFKWADKYHLSVKTTAELELLYTQPASISFKQEIKHLVEELKKHNDDEHLCASLAARVMLCQITPKDAEDTATLSKLLEGRLLEEDLMIIACRYLKAKTPQDIATTFEAVLKKLPHVASPAENLGLAVRVLLDGTADSFERAGQQAALKRDREVLRRSLAKKELYAGYEYDLADRFGGKKTFIQLEREMQDLLNTLPYCAEPKDNKELACKVLLGSLSLEEASKQAQYLRDLKAQTVTQGLAPELMKSYLGTKPADEIMRFFEQTLSSYTFWKSDREKHVFALHTLVGELNGTYNRRISQFVLDMLENGSSLELMTDMLSNIQTRKTSQEELDNLLNMYKQARVSSKS</sequence>
<evidence type="ECO:0000313" key="1">
    <source>
        <dbReference type="EMBL" id="MBE6421829.1"/>
    </source>
</evidence>